<comment type="similarity">
    <text evidence="3">Belongs to the cytochrome P450 family.</text>
</comment>
<dbReference type="VEuPathDB" id="FungiDB:CC1G_07818"/>
<protein>
    <submittedName>
        <fullName evidence="10">Cytochrome P450 78A3p</fullName>
    </submittedName>
</protein>
<evidence type="ECO:0000256" key="4">
    <source>
        <dbReference type="ARBA" id="ARBA00022617"/>
    </source>
</evidence>
<dbReference type="OMA" id="MVRLVIP"/>
<evidence type="ECO:0000256" key="5">
    <source>
        <dbReference type="ARBA" id="ARBA00022723"/>
    </source>
</evidence>
<dbReference type="Pfam" id="PF00067">
    <property type="entry name" value="p450"/>
    <property type="match status" value="1"/>
</dbReference>
<dbReference type="eggNOG" id="KOG0156">
    <property type="taxonomic scope" value="Eukaryota"/>
</dbReference>
<dbReference type="CDD" id="cd11065">
    <property type="entry name" value="CYP64-like"/>
    <property type="match status" value="1"/>
</dbReference>
<gene>
    <name evidence="10" type="ORF">CC1G_07818</name>
</gene>
<dbReference type="KEGG" id="cci:CC1G_07818"/>
<dbReference type="GO" id="GO:0016705">
    <property type="term" value="F:oxidoreductase activity, acting on paired donors, with incorporation or reduction of molecular oxygen"/>
    <property type="evidence" value="ECO:0007669"/>
    <property type="project" value="InterPro"/>
</dbReference>
<dbReference type="OrthoDB" id="2789670at2759"/>
<dbReference type="GeneID" id="6015217"/>
<dbReference type="Proteomes" id="UP000001861">
    <property type="component" value="Unassembled WGS sequence"/>
</dbReference>
<sequence>MDHLSKFDLSDISTPTLACGAASLALLLAYAKSRRSSRPPKPPGPKGYPIIGNLFDIPQRRVWEGYKELSEKYGDMVYVEAFGQSILVVSSLKRVKDLFDKRQNIYSDRPCTPMLVDLMDFGHYMSVMPYDNWYKRHRKVFRQQAEHNVAAWHPVIKSQAIDFLKSVLATPENWSVHVKQLFSATVVEITYGVKTSSPEDPFTKDMNQVADGFGEAALPGRFLVDVFPFLKYVPSWLPGAGFKRFAEYYKDLDHRARNKPFDHVLKAMKAGTSPPCMVSNMVSVLPEEGSPARSEEEQIARNVASITHAAGAETSMGTATAFYVFMALNPEVQRRAQEELDRVVGPVRLPEINDREGLVYITAILKEVLRMHQTTPMALPHSAATDDIYDGYFIPKGTVVLGNAWQILHDPEVFDEPFAFKPERYIKDGKIDHTVVDATAAAFGYGRRMGLTRSRDSRICPGRHMAMDTLFYTIACTLAMFDIAAPKDENGEPTIRYETTDGALSHPVPVQCFLTPRSPEHARYIRSL</sequence>
<reference evidence="10 11" key="1">
    <citation type="journal article" date="2010" name="Proc. Natl. Acad. Sci. U.S.A.">
        <title>Insights into evolution of multicellular fungi from the assembled chromosomes of the mushroom Coprinopsis cinerea (Coprinus cinereus).</title>
        <authorList>
            <person name="Stajich J.E."/>
            <person name="Wilke S.K."/>
            <person name="Ahren D."/>
            <person name="Au C.H."/>
            <person name="Birren B.W."/>
            <person name="Borodovsky M."/>
            <person name="Burns C."/>
            <person name="Canback B."/>
            <person name="Casselton L.A."/>
            <person name="Cheng C.K."/>
            <person name="Deng J."/>
            <person name="Dietrich F.S."/>
            <person name="Fargo D.C."/>
            <person name="Farman M.L."/>
            <person name="Gathman A.C."/>
            <person name="Goldberg J."/>
            <person name="Guigo R."/>
            <person name="Hoegger P.J."/>
            <person name="Hooker J.B."/>
            <person name="Huggins A."/>
            <person name="James T.Y."/>
            <person name="Kamada T."/>
            <person name="Kilaru S."/>
            <person name="Kodira C."/>
            <person name="Kues U."/>
            <person name="Kupfer D."/>
            <person name="Kwan H.S."/>
            <person name="Lomsadze A."/>
            <person name="Li W."/>
            <person name="Lilly W.W."/>
            <person name="Ma L.J."/>
            <person name="Mackey A.J."/>
            <person name="Manning G."/>
            <person name="Martin F."/>
            <person name="Muraguchi H."/>
            <person name="Natvig D.O."/>
            <person name="Palmerini H."/>
            <person name="Ramesh M.A."/>
            <person name="Rehmeyer C.J."/>
            <person name="Roe B.A."/>
            <person name="Shenoy N."/>
            <person name="Stanke M."/>
            <person name="Ter-Hovhannisyan V."/>
            <person name="Tunlid A."/>
            <person name="Velagapudi R."/>
            <person name="Vision T.J."/>
            <person name="Zeng Q."/>
            <person name="Zolan M.E."/>
            <person name="Pukkila P.J."/>
        </authorList>
    </citation>
    <scope>NUCLEOTIDE SEQUENCE [LARGE SCALE GENOMIC DNA]</scope>
    <source>
        <strain evidence="11">Okayama-7 / 130 / ATCC MYA-4618 / FGSC 9003</strain>
    </source>
</reference>
<evidence type="ECO:0000313" key="10">
    <source>
        <dbReference type="EMBL" id="EAU83136.2"/>
    </source>
</evidence>
<evidence type="ECO:0000256" key="3">
    <source>
        <dbReference type="ARBA" id="ARBA00010617"/>
    </source>
</evidence>
<dbReference type="InterPro" id="IPR050364">
    <property type="entry name" value="Cytochrome_P450_fung"/>
</dbReference>
<dbReference type="PANTHER" id="PTHR46300:SF7">
    <property type="entry name" value="P450, PUTATIVE (EUROFUNG)-RELATED"/>
    <property type="match status" value="1"/>
</dbReference>
<dbReference type="AlphaFoldDB" id="A8P3X3"/>
<dbReference type="GO" id="GO:0004497">
    <property type="term" value="F:monooxygenase activity"/>
    <property type="evidence" value="ECO:0007669"/>
    <property type="project" value="UniProtKB-KW"/>
</dbReference>
<keyword evidence="11" id="KW-1185">Reference proteome</keyword>
<dbReference type="InterPro" id="IPR001128">
    <property type="entry name" value="Cyt_P450"/>
</dbReference>
<dbReference type="HOGENOM" id="CLU_001570_2_3_1"/>
<dbReference type="InterPro" id="IPR002401">
    <property type="entry name" value="Cyt_P450_E_grp-I"/>
</dbReference>
<dbReference type="EMBL" id="AACS02000004">
    <property type="protein sequence ID" value="EAU83136.2"/>
    <property type="molecule type" value="Genomic_DNA"/>
</dbReference>
<name>A8P3X3_COPC7</name>
<dbReference type="Gene3D" id="1.10.630.10">
    <property type="entry name" value="Cytochrome P450"/>
    <property type="match status" value="1"/>
</dbReference>
<keyword evidence="4 9" id="KW-0349">Heme</keyword>
<dbReference type="GO" id="GO:0020037">
    <property type="term" value="F:heme binding"/>
    <property type="evidence" value="ECO:0007669"/>
    <property type="project" value="InterPro"/>
</dbReference>
<accession>A8P3X3</accession>
<evidence type="ECO:0000256" key="6">
    <source>
        <dbReference type="ARBA" id="ARBA00023002"/>
    </source>
</evidence>
<feature type="binding site" description="axial binding residue" evidence="9">
    <location>
        <position position="460"/>
    </location>
    <ligand>
        <name>heme</name>
        <dbReference type="ChEBI" id="CHEBI:30413"/>
    </ligand>
    <ligandPart>
        <name>Fe</name>
        <dbReference type="ChEBI" id="CHEBI:18248"/>
    </ligandPart>
</feature>
<dbReference type="PANTHER" id="PTHR46300">
    <property type="entry name" value="P450, PUTATIVE (EUROFUNG)-RELATED-RELATED"/>
    <property type="match status" value="1"/>
</dbReference>
<dbReference type="InterPro" id="IPR036396">
    <property type="entry name" value="Cyt_P450_sf"/>
</dbReference>
<comment type="pathway">
    <text evidence="2">Secondary metabolite biosynthesis.</text>
</comment>
<dbReference type="InParanoid" id="A8P3X3"/>
<dbReference type="RefSeq" id="XP_001838627.2">
    <property type="nucleotide sequence ID" value="XM_001838575.2"/>
</dbReference>
<keyword evidence="5 9" id="KW-0479">Metal-binding</keyword>
<proteinExistence type="inferred from homology"/>
<keyword evidence="8" id="KW-0503">Monooxygenase</keyword>
<evidence type="ECO:0000256" key="7">
    <source>
        <dbReference type="ARBA" id="ARBA00023004"/>
    </source>
</evidence>
<evidence type="ECO:0000256" key="1">
    <source>
        <dbReference type="ARBA" id="ARBA00001971"/>
    </source>
</evidence>
<comment type="caution">
    <text evidence="10">The sequence shown here is derived from an EMBL/GenBank/DDBJ whole genome shotgun (WGS) entry which is preliminary data.</text>
</comment>
<keyword evidence="6" id="KW-0560">Oxidoreductase</keyword>
<evidence type="ECO:0000256" key="2">
    <source>
        <dbReference type="ARBA" id="ARBA00005179"/>
    </source>
</evidence>
<organism evidence="10 11">
    <name type="scientific">Coprinopsis cinerea (strain Okayama-7 / 130 / ATCC MYA-4618 / FGSC 9003)</name>
    <name type="common">Inky cap fungus</name>
    <name type="synonym">Hormographiella aspergillata</name>
    <dbReference type="NCBI Taxonomy" id="240176"/>
    <lineage>
        <taxon>Eukaryota</taxon>
        <taxon>Fungi</taxon>
        <taxon>Dikarya</taxon>
        <taxon>Basidiomycota</taxon>
        <taxon>Agaricomycotina</taxon>
        <taxon>Agaricomycetes</taxon>
        <taxon>Agaricomycetidae</taxon>
        <taxon>Agaricales</taxon>
        <taxon>Agaricineae</taxon>
        <taxon>Psathyrellaceae</taxon>
        <taxon>Coprinopsis</taxon>
    </lineage>
</organism>
<comment type="cofactor">
    <cofactor evidence="1 9">
        <name>heme</name>
        <dbReference type="ChEBI" id="CHEBI:30413"/>
    </cofactor>
</comment>
<evidence type="ECO:0000256" key="8">
    <source>
        <dbReference type="ARBA" id="ARBA00023033"/>
    </source>
</evidence>
<evidence type="ECO:0000313" key="11">
    <source>
        <dbReference type="Proteomes" id="UP000001861"/>
    </source>
</evidence>
<dbReference type="GO" id="GO:0005506">
    <property type="term" value="F:iron ion binding"/>
    <property type="evidence" value="ECO:0007669"/>
    <property type="project" value="InterPro"/>
</dbReference>
<keyword evidence="7 9" id="KW-0408">Iron</keyword>
<evidence type="ECO:0000256" key="9">
    <source>
        <dbReference type="PIRSR" id="PIRSR602401-1"/>
    </source>
</evidence>
<dbReference type="SUPFAM" id="SSF48264">
    <property type="entry name" value="Cytochrome P450"/>
    <property type="match status" value="1"/>
</dbReference>
<dbReference type="PRINTS" id="PR00463">
    <property type="entry name" value="EP450I"/>
</dbReference>